<dbReference type="GO" id="GO:0016460">
    <property type="term" value="C:myosin II complex"/>
    <property type="evidence" value="ECO:0007669"/>
    <property type="project" value="TreeGrafter"/>
</dbReference>
<proteinExistence type="predicted"/>
<evidence type="ECO:0000313" key="3">
    <source>
        <dbReference type="Proteomes" id="UP000050640"/>
    </source>
</evidence>
<keyword evidence="3" id="KW-1185">Reference proteome</keyword>
<dbReference type="SUPFAM" id="SSF47473">
    <property type="entry name" value="EF-hand"/>
    <property type="match status" value="1"/>
</dbReference>
<feature type="domain" description="EF-hand" evidence="2">
    <location>
        <begin position="80"/>
        <end position="115"/>
    </location>
</feature>
<dbReference type="Gene3D" id="1.10.238.10">
    <property type="entry name" value="EF-hand"/>
    <property type="match status" value="2"/>
</dbReference>
<keyword evidence="1" id="KW-0677">Repeat</keyword>
<dbReference type="PANTHER" id="PTHR23048">
    <property type="entry name" value="MYOSIN LIGHT CHAIN 1, 3"/>
    <property type="match status" value="1"/>
</dbReference>
<evidence type="ECO:0000259" key="2">
    <source>
        <dbReference type="PROSITE" id="PS50222"/>
    </source>
</evidence>
<dbReference type="CDD" id="cd00051">
    <property type="entry name" value="EFh"/>
    <property type="match status" value="1"/>
</dbReference>
<dbReference type="Pfam" id="PF13833">
    <property type="entry name" value="EF-hand_8"/>
    <property type="match status" value="1"/>
</dbReference>
<reference evidence="4" key="1">
    <citation type="submission" date="2017-02" db="UniProtKB">
        <authorList>
            <consortium name="WormBaseParasite"/>
        </authorList>
    </citation>
    <scope>IDENTIFICATION</scope>
</reference>
<dbReference type="FunFam" id="1.10.238.10:FF:000003">
    <property type="entry name" value="Calmodulin A"/>
    <property type="match status" value="1"/>
</dbReference>
<dbReference type="WBParaSite" id="EEL_0000912901-mRNA-1">
    <property type="protein sequence ID" value="EEL_0000912901-mRNA-1"/>
    <property type="gene ID" value="EEL_0000912901"/>
</dbReference>
<name>A0A0R3S311_9BILA</name>
<sequence length="147" mass="16605">MSSADEQLSECREVFCYFDSKGDERIGVAQVGDVLRALGQNPTEAEIQKCSVHKFFLETRITFEDFVPIYQSVNKCRESHTLEEFVEGLSHFDKEGNGLINIAELRHLLTTLGERLSDEEVDQLLAGHDDSRGNVNISDFVRAIMHA</sequence>
<accession>A0A0R3S311</accession>
<feature type="domain" description="EF-hand" evidence="2">
    <location>
        <begin position="6"/>
        <end position="41"/>
    </location>
</feature>
<dbReference type="PANTHER" id="PTHR23048:SF49">
    <property type="entry name" value="FI08416P-RELATED"/>
    <property type="match status" value="1"/>
</dbReference>
<dbReference type="InterPro" id="IPR011992">
    <property type="entry name" value="EF-hand-dom_pair"/>
</dbReference>
<dbReference type="InterPro" id="IPR050230">
    <property type="entry name" value="CALM/Myosin/TropC-like"/>
</dbReference>
<dbReference type="STRING" id="1147741.A0A0R3S311"/>
<dbReference type="GO" id="GO:0005509">
    <property type="term" value="F:calcium ion binding"/>
    <property type="evidence" value="ECO:0007669"/>
    <property type="project" value="InterPro"/>
</dbReference>
<dbReference type="Proteomes" id="UP000050640">
    <property type="component" value="Unplaced"/>
</dbReference>
<dbReference type="InterPro" id="IPR002048">
    <property type="entry name" value="EF_hand_dom"/>
</dbReference>
<protein>
    <submittedName>
        <fullName evidence="4">Myosin-2 essential light chain</fullName>
    </submittedName>
</protein>
<dbReference type="PROSITE" id="PS50222">
    <property type="entry name" value="EF_HAND_2"/>
    <property type="match status" value="2"/>
</dbReference>
<evidence type="ECO:0000313" key="4">
    <source>
        <dbReference type="WBParaSite" id="EEL_0000912901-mRNA-1"/>
    </source>
</evidence>
<dbReference type="AlphaFoldDB" id="A0A0R3S311"/>
<organism evidence="3 4">
    <name type="scientific">Elaeophora elaphi</name>
    <dbReference type="NCBI Taxonomy" id="1147741"/>
    <lineage>
        <taxon>Eukaryota</taxon>
        <taxon>Metazoa</taxon>
        <taxon>Ecdysozoa</taxon>
        <taxon>Nematoda</taxon>
        <taxon>Chromadorea</taxon>
        <taxon>Rhabditida</taxon>
        <taxon>Spirurina</taxon>
        <taxon>Spiruromorpha</taxon>
        <taxon>Filarioidea</taxon>
        <taxon>Onchocercidae</taxon>
        <taxon>Elaeophora</taxon>
    </lineage>
</organism>
<evidence type="ECO:0000256" key="1">
    <source>
        <dbReference type="ARBA" id="ARBA00022737"/>
    </source>
</evidence>